<sequence>MEDRTQEAQANYTYDFAVEADEKALACLRELLDAHKGDEQKSFVRTTIQYNSADHDEAMDAYNDGMLKLYSYIYELSVPETRS</sequence>
<evidence type="ECO:0000313" key="1">
    <source>
        <dbReference type="EMBL" id="MCZ8515562.1"/>
    </source>
</evidence>
<accession>A0ABT4QFA7</accession>
<name>A0ABT4QFA7_9BACL</name>
<dbReference type="RefSeq" id="WP_269884094.1">
    <property type="nucleotide sequence ID" value="NZ_JAQAGZ010000018.1"/>
</dbReference>
<dbReference type="Proteomes" id="UP001527882">
    <property type="component" value="Unassembled WGS sequence"/>
</dbReference>
<comment type="caution">
    <text evidence="1">The sequence shown here is derived from an EMBL/GenBank/DDBJ whole genome shotgun (WGS) entry which is preliminary data.</text>
</comment>
<protein>
    <submittedName>
        <fullName evidence="1">Uncharacterized protein</fullName>
    </submittedName>
</protein>
<gene>
    <name evidence="1" type="ORF">O9H85_24775</name>
</gene>
<reference evidence="1 2" key="1">
    <citation type="submission" date="2022-12" db="EMBL/GenBank/DDBJ databases">
        <title>Draft genome sequence of Paenibacillus sp. dW9.</title>
        <authorList>
            <person name="Choi E.-W."/>
            <person name="Kim D.-U."/>
        </authorList>
    </citation>
    <scope>NUCLEOTIDE SEQUENCE [LARGE SCALE GENOMIC DNA]</scope>
    <source>
        <strain evidence="2">dW9</strain>
    </source>
</reference>
<proteinExistence type="predicted"/>
<dbReference type="EMBL" id="JAQAGZ010000018">
    <property type="protein sequence ID" value="MCZ8515562.1"/>
    <property type="molecule type" value="Genomic_DNA"/>
</dbReference>
<evidence type="ECO:0000313" key="2">
    <source>
        <dbReference type="Proteomes" id="UP001527882"/>
    </source>
</evidence>
<organism evidence="1 2">
    <name type="scientific">Paenibacillus gyeongsangnamensis</name>
    <dbReference type="NCBI Taxonomy" id="3388067"/>
    <lineage>
        <taxon>Bacteria</taxon>
        <taxon>Bacillati</taxon>
        <taxon>Bacillota</taxon>
        <taxon>Bacilli</taxon>
        <taxon>Bacillales</taxon>
        <taxon>Paenibacillaceae</taxon>
        <taxon>Paenibacillus</taxon>
    </lineage>
</organism>
<keyword evidence="2" id="KW-1185">Reference proteome</keyword>